<protein>
    <recommendedName>
        <fullName evidence="3">Retrotransposon gag domain-containing protein</fullName>
    </recommendedName>
</protein>
<sequence>MKEGKLAEHIQQFRALVQELEAAQVKPDENMQIYYLLNNLPTSWEAFNYPKKKGSLYLSPYYTREHAKLDEIITKLKAQEDKNDT</sequence>
<dbReference type="AlphaFoldDB" id="W1NT95"/>
<evidence type="ECO:0008006" key="3">
    <source>
        <dbReference type="Google" id="ProtNLM"/>
    </source>
</evidence>
<evidence type="ECO:0000313" key="1">
    <source>
        <dbReference type="EMBL" id="ERN00582.1"/>
    </source>
</evidence>
<keyword evidence="2" id="KW-1185">Reference proteome</keyword>
<name>W1NT95_AMBTC</name>
<dbReference type="HOGENOM" id="CLU_2515673_0_0_1"/>
<reference evidence="2" key="1">
    <citation type="journal article" date="2013" name="Science">
        <title>The Amborella genome and the evolution of flowering plants.</title>
        <authorList>
            <consortium name="Amborella Genome Project"/>
        </authorList>
    </citation>
    <scope>NUCLEOTIDE SEQUENCE [LARGE SCALE GENOMIC DNA]</scope>
</reference>
<dbReference type="Pfam" id="PF14223">
    <property type="entry name" value="Retrotran_gag_2"/>
    <property type="match status" value="1"/>
</dbReference>
<organism evidence="1 2">
    <name type="scientific">Amborella trichopoda</name>
    <dbReference type="NCBI Taxonomy" id="13333"/>
    <lineage>
        <taxon>Eukaryota</taxon>
        <taxon>Viridiplantae</taxon>
        <taxon>Streptophyta</taxon>
        <taxon>Embryophyta</taxon>
        <taxon>Tracheophyta</taxon>
        <taxon>Spermatophyta</taxon>
        <taxon>Magnoliopsida</taxon>
        <taxon>Amborellales</taxon>
        <taxon>Amborellaceae</taxon>
        <taxon>Amborella</taxon>
    </lineage>
</organism>
<accession>W1NT95</accession>
<evidence type="ECO:0000313" key="2">
    <source>
        <dbReference type="Proteomes" id="UP000017836"/>
    </source>
</evidence>
<dbReference type="Proteomes" id="UP000017836">
    <property type="component" value="Unassembled WGS sequence"/>
</dbReference>
<dbReference type="Gramene" id="ERN00582">
    <property type="protein sequence ID" value="ERN00582"/>
    <property type="gene ID" value="AMTR_s00091p00041340"/>
</dbReference>
<proteinExistence type="predicted"/>
<gene>
    <name evidence="1" type="ORF">AMTR_s00091p00041340</name>
</gene>
<dbReference type="EMBL" id="KI394855">
    <property type="protein sequence ID" value="ERN00582.1"/>
    <property type="molecule type" value="Genomic_DNA"/>
</dbReference>